<dbReference type="PANTHER" id="PTHR47178:SF6">
    <property type="entry name" value="FAD-BINDING DOMAIN-CONTAINING PROTEIN"/>
    <property type="match status" value="1"/>
</dbReference>
<protein>
    <recommendedName>
        <fullName evidence="7">FAD-binding domain-containing protein</fullName>
    </recommendedName>
</protein>
<dbReference type="SUPFAM" id="SSF51905">
    <property type="entry name" value="FAD/NAD(P)-binding domain"/>
    <property type="match status" value="1"/>
</dbReference>
<keyword evidence="4" id="KW-0560">Oxidoreductase</keyword>
<dbReference type="Gene3D" id="3.50.50.60">
    <property type="entry name" value="FAD/NAD(P)-binding domain"/>
    <property type="match status" value="1"/>
</dbReference>
<dbReference type="InterPro" id="IPR036188">
    <property type="entry name" value="FAD/NAD-bd_sf"/>
</dbReference>
<organism evidence="8 9">
    <name type="scientific">Zasmidium cellare</name>
    <name type="common">Wine cellar mold</name>
    <name type="synonym">Racodium cellare</name>
    <dbReference type="NCBI Taxonomy" id="395010"/>
    <lineage>
        <taxon>Eukaryota</taxon>
        <taxon>Fungi</taxon>
        <taxon>Dikarya</taxon>
        <taxon>Ascomycota</taxon>
        <taxon>Pezizomycotina</taxon>
        <taxon>Dothideomycetes</taxon>
        <taxon>Dothideomycetidae</taxon>
        <taxon>Mycosphaerellales</taxon>
        <taxon>Mycosphaerellaceae</taxon>
        <taxon>Zasmidium</taxon>
    </lineage>
</organism>
<dbReference type="InterPro" id="IPR002938">
    <property type="entry name" value="FAD-bd"/>
</dbReference>
<evidence type="ECO:0000256" key="6">
    <source>
        <dbReference type="SAM" id="MobiDB-lite"/>
    </source>
</evidence>
<evidence type="ECO:0000256" key="3">
    <source>
        <dbReference type="ARBA" id="ARBA00022827"/>
    </source>
</evidence>
<feature type="region of interest" description="Disordered" evidence="6">
    <location>
        <begin position="369"/>
        <end position="390"/>
    </location>
</feature>
<keyword evidence="5" id="KW-0503">Monooxygenase</keyword>
<keyword evidence="3" id="KW-0274">FAD</keyword>
<comment type="caution">
    <text evidence="8">The sequence shown here is derived from an EMBL/GenBank/DDBJ whole genome shotgun (WGS) entry which is preliminary data.</text>
</comment>
<evidence type="ECO:0000256" key="4">
    <source>
        <dbReference type="ARBA" id="ARBA00023002"/>
    </source>
</evidence>
<evidence type="ECO:0000256" key="5">
    <source>
        <dbReference type="ARBA" id="ARBA00023033"/>
    </source>
</evidence>
<sequence>MAPSEKVIIIGAGVSGLVLAQILRQGGIPYEIYDRDDGTNWQGWAISLDRCLQSLYPLLPSDIQDPAQASPNYGSGKADGFWIVNGVTHDFLGVTENAPRGHPDSMIHANRDHFRKIFMQNIQIQFGKTFEKYEEGKDGVIEVFFTDGTSTKGTILVGADGSSSKVRQQLLNGFKASPSKYTSILGSVTVNEELCAKLLGQSNSGLLVADRDQKANCLVMDHNPDGTSLFCWVLAYKVAEYEKEQAWARTATPEALFEKAKERTAHWPEFMRDTVSKTGPEGMYRPFRLLETVLEKDELPKGRITLLGDAMHSMLPFRGMGANTGISGACLLGKSLLDGLKQGTSVDDILRVYEREWIPKSREVVLESRAAGAGDENHDLSGGRIENGGP</sequence>
<evidence type="ECO:0000259" key="7">
    <source>
        <dbReference type="Pfam" id="PF01494"/>
    </source>
</evidence>
<evidence type="ECO:0000256" key="2">
    <source>
        <dbReference type="ARBA" id="ARBA00022630"/>
    </source>
</evidence>
<dbReference type="Pfam" id="PF01494">
    <property type="entry name" value="FAD_binding_3"/>
    <property type="match status" value="1"/>
</dbReference>
<keyword evidence="9" id="KW-1185">Reference proteome</keyword>
<proteinExistence type="predicted"/>
<gene>
    <name evidence="8" type="ORF">PRZ48_007049</name>
</gene>
<dbReference type="Proteomes" id="UP001305779">
    <property type="component" value="Unassembled WGS sequence"/>
</dbReference>
<dbReference type="EMBL" id="JAXOVC010000005">
    <property type="protein sequence ID" value="KAK4501242.1"/>
    <property type="molecule type" value="Genomic_DNA"/>
</dbReference>
<dbReference type="PRINTS" id="PR00420">
    <property type="entry name" value="RNGMNOXGNASE"/>
</dbReference>
<reference evidence="8 9" key="1">
    <citation type="journal article" date="2023" name="G3 (Bethesda)">
        <title>A chromosome-level genome assembly of Zasmidium syzygii isolated from banana leaves.</title>
        <authorList>
            <person name="van Westerhoven A.C."/>
            <person name="Mehrabi R."/>
            <person name="Talebi R."/>
            <person name="Steentjes M.B.F."/>
            <person name="Corcolon B."/>
            <person name="Chong P.A."/>
            <person name="Kema G.H.J."/>
            <person name="Seidl M.F."/>
        </authorList>
    </citation>
    <scope>NUCLEOTIDE SEQUENCE [LARGE SCALE GENOMIC DNA]</scope>
    <source>
        <strain evidence="8 9">P124</strain>
    </source>
</reference>
<keyword evidence="2" id="KW-0285">Flavoprotein</keyword>
<evidence type="ECO:0000256" key="1">
    <source>
        <dbReference type="ARBA" id="ARBA00001974"/>
    </source>
</evidence>
<comment type="cofactor">
    <cofactor evidence="1">
        <name>FAD</name>
        <dbReference type="ChEBI" id="CHEBI:57692"/>
    </cofactor>
</comment>
<name>A0ABR0EI96_ZASCE</name>
<evidence type="ECO:0000313" key="8">
    <source>
        <dbReference type="EMBL" id="KAK4501242.1"/>
    </source>
</evidence>
<dbReference type="PANTHER" id="PTHR47178">
    <property type="entry name" value="MONOOXYGENASE, FAD-BINDING"/>
    <property type="match status" value="1"/>
</dbReference>
<evidence type="ECO:0000313" key="9">
    <source>
        <dbReference type="Proteomes" id="UP001305779"/>
    </source>
</evidence>
<feature type="domain" description="FAD-binding" evidence="7">
    <location>
        <begin position="122"/>
        <end position="365"/>
    </location>
</feature>
<accession>A0ABR0EI96</accession>